<comment type="caution">
    <text evidence="1">The sequence shown here is derived from an EMBL/GenBank/DDBJ whole genome shotgun (WGS) entry which is preliminary data.</text>
</comment>
<dbReference type="EMBL" id="JAMYWD010000011">
    <property type="protein sequence ID" value="KAJ4954626.1"/>
    <property type="molecule type" value="Genomic_DNA"/>
</dbReference>
<accession>A0A9Q0GX05</accession>
<keyword evidence="2" id="KW-1185">Reference proteome</keyword>
<organism evidence="1 2">
    <name type="scientific">Protea cynaroides</name>
    <dbReference type="NCBI Taxonomy" id="273540"/>
    <lineage>
        <taxon>Eukaryota</taxon>
        <taxon>Viridiplantae</taxon>
        <taxon>Streptophyta</taxon>
        <taxon>Embryophyta</taxon>
        <taxon>Tracheophyta</taxon>
        <taxon>Spermatophyta</taxon>
        <taxon>Magnoliopsida</taxon>
        <taxon>Proteales</taxon>
        <taxon>Proteaceae</taxon>
        <taxon>Protea</taxon>
    </lineage>
</organism>
<dbReference type="AlphaFoldDB" id="A0A9Q0GX05"/>
<evidence type="ECO:0000313" key="2">
    <source>
        <dbReference type="Proteomes" id="UP001141806"/>
    </source>
</evidence>
<proteinExistence type="predicted"/>
<evidence type="ECO:0000313" key="1">
    <source>
        <dbReference type="EMBL" id="KAJ4954626.1"/>
    </source>
</evidence>
<dbReference type="Proteomes" id="UP001141806">
    <property type="component" value="Unassembled WGS sequence"/>
</dbReference>
<sequence length="136" mass="15315">MYSIYTVFKRDRFIGFCCNGIVLDQIVIVLRTLLNNEIIFIIHHLILSNSSHQKFSPADLGRGTGYGLFRLFIAHKGSLPGCVAPAPAGFIHFSVFIAGKRQISAEWLLRSRRIGYRLTGFASASSDRTYYINLKT</sequence>
<gene>
    <name evidence="1" type="ORF">NE237_011409</name>
</gene>
<name>A0A9Q0GX05_9MAGN</name>
<protein>
    <submittedName>
        <fullName evidence="1">Uncharacterized protein</fullName>
    </submittedName>
</protein>
<reference evidence="1" key="1">
    <citation type="journal article" date="2023" name="Plant J.">
        <title>The genome of the king protea, Protea cynaroides.</title>
        <authorList>
            <person name="Chang J."/>
            <person name="Duong T.A."/>
            <person name="Schoeman C."/>
            <person name="Ma X."/>
            <person name="Roodt D."/>
            <person name="Barker N."/>
            <person name="Li Z."/>
            <person name="Van de Peer Y."/>
            <person name="Mizrachi E."/>
        </authorList>
    </citation>
    <scope>NUCLEOTIDE SEQUENCE</scope>
    <source>
        <tissue evidence="1">Young leaves</tissue>
    </source>
</reference>